<evidence type="ECO:0000256" key="1">
    <source>
        <dbReference type="ARBA" id="ARBA00022857"/>
    </source>
</evidence>
<evidence type="ECO:0008006" key="5">
    <source>
        <dbReference type="Google" id="ProtNLM"/>
    </source>
</evidence>
<dbReference type="InterPro" id="IPR002347">
    <property type="entry name" value="SDR_fam"/>
</dbReference>
<dbReference type="OrthoDB" id="68267at2759"/>
<dbReference type="Pfam" id="PF00106">
    <property type="entry name" value="adh_short"/>
    <property type="match status" value="1"/>
</dbReference>
<gene>
    <name evidence="3" type="ORF">Poli38472_007146</name>
</gene>
<protein>
    <recommendedName>
        <fullName evidence="5">Short chain dehydrogenase</fullName>
    </recommendedName>
</protein>
<dbReference type="PRINTS" id="PR00081">
    <property type="entry name" value="GDHRDH"/>
</dbReference>
<dbReference type="GO" id="GO:0016491">
    <property type="term" value="F:oxidoreductase activity"/>
    <property type="evidence" value="ECO:0007669"/>
    <property type="project" value="UniProtKB-KW"/>
</dbReference>
<sequence>MVSTVLITGSSRGIGLALVKQFQAAGWNVIGAVRNPATSEKLQALSPYKIVQLDTADEESIERAANELNGQAIDLLINNAGICADEEYATMTKEAMMRQFEVNAVGPFLVSRTFVPHLQAAVTINGRAKLVHISTKLSSISLNDGTRGWPGYRMSKSALNMMHMSLTHEFNPLKVACAVVCPGYVATDFNLYRGLLQVDDSAAAVAKVIAAFSFEDTGKFFNNQGEIFPW</sequence>
<reference evidence="3" key="1">
    <citation type="submission" date="2019-03" db="EMBL/GenBank/DDBJ databases">
        <title>Long read genome sequence of the mycoparasitic Pythium oligandrum ATCC 38472 isolated from sugarbeet rhizosphere.</title>
        <authorList>
            <person name="Gaulin E."/>
        </authorList>
    </citation>
    <scope>NUCLEOTIDE SEQUENCE</scope>
    <source>
        <strain evidence="3">ATCC 38472_TT</strain>
    </source>
</reference>
<dbReference type="PANTHER" id="PTHR43544:SF7">
    <property type="entry name" value="NADB-LER2"/>
    <property type="match status" value="1"/>
</dbReference>
<organism evidence="3 4">
    <name type="scientific">Pythium oligandrum</name>
    <name type="common">Mycoparasitic fungus</name>
    <dbReference type="NCBI Taxonomy" id="41045"/>
    <lineage>
        <taxon>Eukaryota</taxon>
        <taxon>Sar</taxon>
        <taxon>Stramenopiles</taxon>
        <taxon>Oomycota</taxon>
        <taxon>Peronosporomycetes</taxon>
        <taxon>Pythiales</taxon>
        <taxon>Pythiaceae</taxon>
        <taxon>Pythium</taxon>
    </lineage>
</organism>
<evidence type="ECO:0000313" key="3">
    <source>
        <dbReference type="EMBL" id="TMW59001.1"/>
    </source>
</evidence>
<proteinExistence type="predicted"/>
<dbReference type="AlphaFoldDB" id="A0A8K1C970"/>
<dbReference type="PANTHER" id="PTHR43544">
    <property type="entry name" value="SHORT-CHAIN DEHYDROGENASE/REDUCTASE"/>
    <property type="match status" value="1"/>
</dbReference>
<keyword evidence="2" id="KW-0560">Oxidoreductase</keyword>
<dbReference type="Gene3D" id="3.40.50.720">
    <property type="entry name" value="NAD(P)-binding Rossmann-like Domain"/>
    <property type="match status" value="1"/>
</dbReference>
<keyword evidence="4" id="KW-1185">Reference proteome</keyword>
<dbReference type="SUPFAM" id="SSF51735">
    <property type="entry name" value="NAD(P)-binding Rossmann-fold domains"/>
    <property type="match status" value="1"/>
</dbReference>
<dbReference type="InterPro" id="IPR036291">
    <property type="entry name" value="NAD(P)-bd_dom_sf"/>
</dbReference>
<dbReference type="EMBL" id="SPLM01000110">
    <property type="protein sequence ID" value="TMW59001.1"/>
    <property type="molecule type" value="Genomic_DNA"/>
</dbReference>
<dbReference type="GO" id="GO:0005737">
    <property type="term" value="C:cytoplasm"/>
    <property type="evidence" value="ECO:0007669"/>
    <property type="project" value="TreeGrafter"/>
</dbReference>
<comment type="caution">
    <text evidence="3">The sequence shown here is derived from an EMBL/GenBank/DDBJ whole genome shotgun (WGS) entry which is preliminary data.</text>
</comment>
<dbReference type="CDD" id="cd05325">
    <property type="entry name" value="carb_red_sniffer_like_SDR_c"/>
    <property type="match status" value="1"/>
</dbReference>
<keyword evidence="1" id="KW-0521">NADP</keyword>
<evidence type="ECO:0000313" key="4">
    <source>
        <dbReference type="Proteomes" id="UP000794436"/>
    </source>
</evidence>
<dbReference type="Proteomes" id="UP000794436">
    <property type="component" value="Unassembled WGS sequence"/>
</dbReference>
<dbReference type="InterPro" id="IPR051468">
    <property type="entry name" value="Fungal_SecMetab_SDRs"/>
</dbReference>
<accession>A0A8K1C970</accession>
<name>A0A8K1C970_PYTOL</name>
<evidence type="ECO:0000256" key="2">
    <source>
        <dbReference type="ARBA" id="ARBA00023002"/>
    </source>
</evidence>